<keyword evidence="3 6" id="KW-1133">Transmembrane helix</keyword>
<name>A0A1F7FL82_UNCRA</name>
<feature type="domain" description="O-antigen ligase-related" evidence="7">
    <location>
        <begin position="197"/>
        <end position="343"/>
    </location>
</feature>
<feature type="transmembrane region" description="Helical" evidence="6">
    <location>
        <begin position="188"/>
        <end position="205"/>
    </location>
</feature>
<sequence>MRTTSLQKAAVALLSVLFFLPPLIFWSGSFSIIDIKVFFVKILIAGIAAGLAVDWFINKRIHVTGLKSVIIGLVYGGLILVSYAFHPYSDPETTVAQLSACALFILLLLSGLGTSAIYPVLAAFCASAFFLAVYNITEYYALFSINTLTNFTDGSGASALGHKNFTSTFLMAALPFALWFAHGVINRIARAFLIIVATIILWGTVLTFSRGAVAALCISGLLCGLVSLKRPGKNLALAIIVTLVVLPSVLFMPALFRESLVSSVINPSNSSPLRFDINRSAIRMIREKPLFSHGVGAFFHLYPAYKSENAKWDIERGIYIKHAHNEYLEILVDGGPVLLLAYLLLVCLAYVQLFKTRDGPLFYPIFASLSSLLLFLMVTVSVRYLFIGIIPWFFLALPHMNQAPSAYNLSGKTKYVALLLLGFSLFLIHNAIIEFQIKTSQKKNFDLFAIGRHEEAIAAMNALASRAPKNPHVIYEQGFMLYTTGRFAEAETAYKKALAVSPFFLDAHYHLALSLKQQRKYAQTLKELEATFKIRMDQPPEFHINYAETEYYLNKWDEALETLSWMFKQYPDNKKGRFLDAFIRKKKANRENQFPPTSHPEQ</sequence>
<feature type="transmembrane region" description="Helical" evidence="6">
    <location>
        <begin position="372"/>
        <end position="395"/>
    </location>
</feature>
<dbReference type="Pfam" id="PF13432">
    <property type="entry name" value="TPR_16"/>
    <property type="match status" value="1"/>
</dbReference>
<dbReference type="GO" id="GO:0016020">
    <property type="term" value="C:membrane"/>
    <property type="evidence" value="ECO:0007669"/>
    <property type="project" value="UniProtKB-SubCell"/>
</dbReference>
<feature type="transmembrane region" description="Helical" evidence="6">
    <location>
        <begin position="162"/>
        <end position="181"/>
    </location>
</feature>
<feature type="transmembrane region" description="Helical" evidence="6">
    <location>
        <begin position="120"/>
        <end position="142"/>
    </location>
</feature>
<comment type="subcellular location">
    <subcellularLocation>
        <location evidence="1">Membrane</location>
        <topology evidence="1">Multi-pass membrane protein</topology>
    </subcellularLocation>
</comment>
<reference evidence="8 9" key="1">
    <citation type="journal article" date="2016" name="Nat. Commun.">
        <title>Thousands of microbial genomes shed light on interconnected biogeochemical processes in an aquifer system.</title>
        <authorList>
            <person name="Anantharaman K."/>
            <person name="Brown C.T."/>
            <person name="Hug L.A."/>
            <person name="Sharon I."/>
            <person name="Castelle C.J."/>
            <person name="Probst A.J."/>
            <person name="Thomas B.C."/>
            <person name="Singh A."/>
            <person name="Wilkins M.J."/>
            <person name="Karaoz U."/>
            <person name="Brodie E.L."/>
            <person name="Williams K.H."/>
            <person name="Hubbard S.S."/>
            <person name="Banfield J.F."/>
        </authorList>
    </citation>
    <scope>NUCLEOTIDE SEQUENCE [LARGE SCALE GENOMIC DNA]</scope>
</reference>
<accession>A0A1F7FL82</accession>
<evidence type="ECO:0000313" key="8">
    <source>
        <dbReference type="EMBL" id="OGK07217.1"/>
    </source>
</evidence>
<evidence type="ECO:0000256" key="5">
    <source>
        <dbReference type="PROSITE-ProRule" id="PRU00339"/>
    </source>
</evidence>
<dbReference type="Pfam" id="PF04932">
    <property type="entry name" value="Wzy_C"/>
    <property type="match status" value="1"/>
</dbReference>
<dbReference type="SUPFAM" id="SSF48452">
    <property type="entry name" value="TPR-like"/>
    <property type="match status" value="1"/>
</dbReference>
<proteinExistence type="predicted"/>
<feature type="repeat" description="TPR" evidence="5">
    <location>
        <begin position="471"/>
        <end position="504"/>
    </location>
</feature>
<evidence type="ECO:0000256" key="6">
    <source>
        <dbReference type="SAM" id="Phobius"/>
    </source>
</evidence>
<evidence type="ECO:0000256" key="3">
    <source>
        <dbReference type="ARBA" id="ARBA00022989"/>
    </source>
</evidence>
<dbReference type="PANTHER" id="PTHR37422:SF13">
    <property type="entry name" value="LIPOPOLYSACCHARIDE BIOSYNTHESIS PROTEIN PA4999-RELATED"/>
    <property type="match status" value="1"/>
</dbReference>
<dbReference type="EMBL" id="MFYX01000011">
    <property type="protein sequence ID" value="OGK07217.1"/>
    <property type="molecule type" value="Genomic_DNA"/>
</dbReference>
<keyword evidence="4 6" id="KW-0472">Membrane</keyword>
<evidence type="ECO:0000313" key="9">
    <source>
        <dbReference type="Proteomes" id="UP000179243"/>
    </source>
</evidence>
<gene>
    <name evidence="8" type="ORF">A2519_13900</name>
</gene>
<dbReference type="AlphaFoldDB" id="A0A1F7FL82"/>
<evidence type="ECO:0000256" key="2">
    <source>
        <dbReference type="ARBA" id="ARBA00022692"/>
    </source>
</evidence>
<feature type="transmembrane region" description="Helical" evidence="6">
    <location>
        <begin position="235"/>
        <end position="256"/>
    </location>
</feature>
<feature type="transmembrane region" description="Helical" evidence="6">
    <location>
        <begin position="37"/>
        <end position="57"/>
    </location>
</feature>
<dbReference type="Gene3D" id="1.25.40.10">
    <property type="entry name" value="Tetratricopeptide repeat domain"/>
    <property type="match status" value="1"/>
</dbReference>
<feature type="transmembrane region" description="Helical" evidence="6">
    <location>
        <begin position="94"/>
        <end position="113"/>
    </location>
</feature>
<dbReference type="Proteomes" id="UP000179243">
    <property type="component" value="Unassembled WGS sequence"/>
</dbReference>
<feature type="transmembrane region" description="Helical" evidence="6">
    <location>
        <begin position="415"/>
        <end position="433"/>
    </location>
</feature>
<evidence type="ECO:0000256" key="1">
    <source>
        <dbReference type="ARBA" id="ARBA00004141"/>
    </source>
</evidence>
<evidence type="ECO:0000256" key="4">
    <source>
        <dbReference type="ARBA" id="ARBA00023136"/>
    </source>
</evidence>
<dbReference type="PANTHER" id="PTHR37422">
    <property type="entry name" value="TEICHURONIC ACID BIOSYNTHESIS PROTEIN TUAE"/>
    <property type="match status" value="1"/>
</dbReference>
<dbReference type="InterPro" id="IPR007016">
    <property type="entry name" value="O-antigen_ligase-rel_domated"/>
</dbReference>
<feature type="transmembrane region" description="Helical" evidence="6">
    <location>
        <begin position="69"/>
        <end position="88"/>
    </location>
</feature>
<comment type="caution">
    <text evidence="8">The sequence shown here is derived from an EMBL/GenBank/DDBJ whole genome shotgun (WGS) entry which is preliminary data.</text>
</comment>
<keyword evidence="2 6" id="KW-0812">Transmembrane</keyword>
<keyword evidence="5" id="KW-0802">TPR repeat</keyword>
<dbReference type="PROSITE" id="PS50005">
    <property type="entry name" value="TPR"/>
    <property type="match status" value="1"/>
</dbReference>
<feature type="transmembrane region" description="Helical" evidence="6">
    <location>
        <begin position="330"/>
        <end position="351"/>
    </location>
</feature>
<protein>
    <recommendedName>
        <fullName evidence="7">O-antigen ligase-related domain-containing protein</fullName>
    </recommendedName>
</protein>
<dbReference type="SMART" id="SM00028">
    <property type="entry name" value="TPR"/>
    <property type="match status" value="3"/>
</dbReference>
<dbReference type="InterPro" id="IPR051533">
    <property type="entry name" value="WaaL-like"/>
</dbReference>
<organism evidence="8 9">
    <name type="scientific">Candidatus Raymondbacteria bacterium RIFOXYD12_FULL_49_13</name>
    <dbReference type="NCBI Taxonomy" id="1817890"/>
    <lineage>
        <taxon>Bacteria</taxon>
        <taxon>Raymondiibacteriota</taxon>
    </lineage>
</organism>
<dbReference type="InterPro" id="IPR011990">
    <property type="entry name" value="TPR-like_helical_dom_sf"/>
</dbReference>
<dbReference type="InterPro" id="IPR019734">
    <property type="entry name" value="TPR_rpt"/>
</dbReference>
<evidence type="ECO:0000259" key="7">
    <source>
        <dbReference type="Pfam" id="PF04932"/>
    </source>
</evidence>